<comment type="similarity">
    <text evidence="1">Belongs to the mimivirus BTB/WD family.</text>
</comment>
<organism evidence="2">
    <name type="scientific">Siphoviridae sp. ct5tj9</name>
    <dbReference type="NCBI Taxonomy" id="2823564"/>
    <lineage>
        <taxon>Viruses</taxon>
        <taxon>Duplodnaviria</taxon>
        <taxon>Heunggongvirae</taxon>
        <taxon>Uroviricota</taxon>
        <taxon>Caudoviricetes</taxon>
    </lineage>
</organism>
<evidence type="ECO:0000256" key="1">
    <source>
        <dbReference type="ARBA" id="ARBA00006497"/>
    </source>
</evidence>
<dbReference type="InterPro" id="IPR011047">
    <property type="entry name" value="Quinoprotein_ADH-like_sf"/>
</dbReference>
<name>A0A8S5LGU2_9CAUD</name>
<protein>
    <submittedName>
        <fullName evidence="2">PQQ-like domain</fullName>
    </submittedName>
</protein>
<proteinExistence type="inferred from homology"/>
<sequence>MKIKGLNRIIPGGGNIQMQGGLILYIIDGATYMNNLSLSSFPLWFSSCSFSDKTYVETRDPWHVYEVVNLENRIISLMYSDEDRIELTPYEHSYIRTSYSQGNYLHEFIKEGETLWAFATTSRYVTCLGNYALLWEGLYSRSKCQLISIETGRLLWELDLPGARISGVYPYEDKVVIVWFPPMGEEDKSRVLCVEVPSGEIIWENRKPRYYQKYGDDKLVFFYSSLWEDGYEHGDNHELAELDVRTGAFQTYTFPGYNTSTYVTTVYKDYLFYGTLNYYFFVGAIDLRTHEMLPEVKIDYTPGNLNQISSIGVHEGQLYVEIQTELDHSDIHVLDLDEDE</sequence>
<dbReference type="Gene3D" id="2.130.10.10">
    <property type="entry name" value="YVTN repeat-like/Quinoprotein amine dehydrogenase"/>
    <property type="match status" value="1"/>
</dbReference>
<dbReference type="EMBL" id="BK014716">
    <property type="protein sequence ID" value="DAD69162.1"/>
    <property type="molecule type" value="Genomic_DNA"/>
</dbReference>
<reference evidence="2" key="1">
    <citation type="journal article" date="2021" name="Proc. Natl. Acad. Sci. U.S.A.">
        <title>A Catalog of Tens of Thousands of Viruses from Human Metagenomes Reveals Hidden Associations with Chronic Diseases.</title>
        <authorList>
            <person name="Tisza M.J."/>
            <person name="Buck C.B."/>
        </authorList>
    </citation>
    <scope>NUCLEOTIDE SEQUENCE</scope>
    <source>
        <strain evidence="2">Ct5tj9</strain>
    </source>
</reference>
<accession>A0A8S5LGU2</accession>
<dbReference type="InterPro" id="IPR015943">
    <property type="entry name" value="WD40/YVTN_repeat-like_dom_sf"/>
</dbReference>
<dbReference type="SUPFAM" id="SSF50998">
    <property type="entry name" value="Quinoprotein alcohol dehydrogenase-like"/>
    <property type="match status" value="1"/>
</dbReference>
<evidence type="ECO:0000313" key="2">
    <source>
        <dbReference type="EMBL" id="DAD69162.1"/>
    </source>
</evidence>